<comment type="caution">
    <text evidence="1">The sequence shown here is derived from an EMBL/GenBank/DDBJ whole genome shotgun (WGS) entry which is preliminary data.</text>
</comment>
<gene>
    <name evidence="1" type="ORF">LT42_06305</name>
</gene>
<protein>
    <submittedName>
        <fullName evidence="1">Uncharacterized protein</fullName>
    </submittedName>
</protein>
<evidence type="ECO:0000313" key="2">
    <source>
        <dbReference type="Proteomes" id="UP000029719"/>
    </source>
</evidence>
<dbReference type="EMBL" id="JRMB01000001">
    <property type="protein sequence ID" value="KGF65545.1"/>
    <property type="molecule type" value="Genomic_DNA"/>
</dbReference>
<proteinExistence type="predicted"/>
<organism evidence="1 2">
    <name type="scientific">Pseudomonas lutea</name>
    <dbReference type="NCBI Taxonomy" id="243924"/>
    <lineage>
        <taxon>Bacteria</taxon>
        <taxon>Pseudomonadati</taxon>
        <taxon>Pseudomonadota</taxon>
        <taxon>Gammaproteobacteria</taxon>
        <taxon>Pseudomonadales</taxon>
        <taxon>Pseudomonadaceae</taxon>
        <taxon>Pseudomonas</taxon>
    </lineage>
</organism>
<dbReference type="AlphaFoldDB" id="A0A9X0EGQ2"/>
<dbReference type="OrthoDB" id="6919377at2"/>
<reference evidence="1 2" key="1">
    <citation type="submission" date="2014-09" db="EMBL/GenBank/DDBJ databases">
        <title>Genome sequence of Pseudomonas lutea strain DSM 17257T.</title>
        <authorList>
            <person name="Kwak Y."/>
            <person name="Shin J.-H."/>
        </authorList>
    </citation>
    <scope>NUCLEOTIDE SEQUENCE [LARGE SCALE GENOMIC DNA]</scope>
    <source>
        <strain evidence="1 2">DSM 17257</strain>
    </source>
</reference>
<name>A0A9X0EGQ2_9PSED</name>
<dbReference type="RefSeq" id="WP_037010750.1">
    <property type="nucleotide sequence ID" value="NZ_JRMB01000001.1"/>
</dbReference>
<accession>A0A9X0EGQ2</accession>
<dbReference type="Proteomes" id="UP000029719">
    <property type="component" value="Unassembled WGS sequence"/>
</dbReference>
<evidence type="ECO:0000313" key="1">
    <source>
        <dbReference type="EMBL" id="KGF65545.1"/>
    </source>
</evidence>
<sequence>MSILSLKDMRLDLEQSAAYFESLSQIFDGHATYLKAQSTECGNEDLKLLESHAGNLAKSMTYIKSAALRIAKGAR</sequence>